<evidence type="ECO:0000256" key="8">
    <source>
        <dbReference type="ARBA" id="ARBA00022884"/>
    </source>
</evidence>
<evidence type="ECO:0000256" key="3">
    <source>
        <dbReference type="ARBA" id="ARBA00011245"/>
    </source>
</evidence>
<comment type="cofactor">
    <cofactor evidence="1 12">
        <name>Mn(2+)</name>
        <dbReference type="ChEBI" id="CHEBI:29035"/>
    </cofactor>
</comment>
<dbReference type="SUPFAM" id="SSF90188">
    <property type="entry name" value="Somatomedin B domain"/>
    <property type="match status" value="1"/>
</dbReference>
<evidence type="ECO:0000256" key="5">
    <source>
        <dbReference type="ARBA" id="ARBA00022723"/>
    </source>
</evidence>
<dbReference type="InterPro" id="IPR037227">
    <property type="entry name" value="EndoU-like"/>
</dbReference>
<dbReference type="SUPFAM" id="SSF57302">
    <property type="entry name" value="Snake toxin-like"/>
    <property type="match status" value="1"/>
</dbReference>
<evidence type="ECO:0000256" key="10">
    <source>
        <dbReference type="ARBA" id="ARBA00023211"/>
    </source>
</evidence>
<dbReference type="PROSITE" id="PS50958">
    <property type="entry name" value="SMB_2"/>
    <property type="match status" value="1"/>
</dbReference>
<dbReference type="SUPFAM" id="SSF142877">
    <property type="entry name" value="EndoU-like"/>
    <property type="match status" value="1"/>
</dbReference>
<dbReference type="InterPro" id="IPR045860">
    <property type="entry name" value="Snake_toxin-like_sf"/>
</dbReference>
<protein>
    <recommendedName>
        <fullName evidence="12">Uridylate-specific endoribonuclease</fullName>
        <ecNumber evidence="12">4.6.1.-</ecNumber>
    </recommendedName>
</protein>
<dbReference type="Gene3D" id="4.10.410.20">
    <property type="match status" value="1"/>
</dbReference>
<dbReference type="InterPro" id="IPR001212">
    <property type="entry name" value="Somatomedin_B_dom"/>
</dbReference>
<evidence type="ECO:0000259" key="13">
    <source>
        <dbReference type="PROSITE" id="PS50958"/>
    </source>
</evidence>
<dbReference type="EMBL" id="CAWYQH010000013">
    <property type="protein sequence ID" value="CAK8674624.1"/>
    <property type="molecule type" value="Genomic_DNA"/>
</dbReference>
<evidence type="ECO:0000256" key="12">
    <source>
        <dbReference type="RuleBase" id="RU367085"/>
    </source>
</evidence>
<evidence type="ECO:0000256" key="7">
    <source>
        <dbReference type="ARBA" id="ARBA00022801"/>
    </source>
</evidence>
<dbReference type="CDD" id="cd23539">
    <property type="entry name" value="TFP_LU_ECD_CinHb4_like"/>
    <property type="match status" value="1"/>
</dbReference>
<dbReference type="InterPro" id="IPR018998">
    <property type="entry name" value="EndoU_C"/>
</dbReference>
<evidence type="ECO:0000256" key="4">
    <source>
        <dbReference type="ARBA" id="ARBA00022722"/>
    </source>
</evidence>
<feature type="signal peptide" evidence="12">
    <location>
        <begin position="1"/>
        <end position="18"/>
    </location>
</feature>
<evidence type="ECO:0000259" key="14">
    <source>
        <dbReference type="PROSITE" id="PS51959"/>
    </source>
</evidence>
<evidence type="ECO:0000256" key="2">
    <source>
        <dbReference type="ARBA" id="ARBA00010168"/>
    </source>
</evidence>
<keyword evidence="5 12" id="KW-0479">Metal-binding</keyword>
<feature type="chain" id="PRO_5044994858" description="Uridylate-specific endoribonuclease" evidence="12">
    <location>
        <begin position="19"/>
        <end position="432"/>
    </location>
</feature>
<gene>
    <name evidence="15" type="ORF">CVLEPA_LOCUS4308</name>
</gene>
<sequence length="432" mass="49689">MKHYLLLCLYMFTSKAIATVCWTCDAANGNEDCLSNRRNETCADNEVCQNEVRVHRCKTLVTKRCKQREACHSNQAQNVNEGSIQCNNNDANSICRSCCDSDLCNTDLLILSGNSCAGRCTASFDSNQTCQCNFACTRFGDCCDDHEKLCMSVVNGVRDSEIRSFSLDLYDLDDNRINSNEFMINLQNQTDDKSRVDSSQERFFTFLNERVMNKPIYRAFINLLDNYEKTQGINETISNEEMRENERFLNYFIDSRLGVRLYEFLAKAGLAGCEGKTLFKEFIRIMWFEMFTRRNNALDTSGFEHVFVGELRSSGVSVTGFHNWIQFYLQEKIGSLNYFGYVRTKEPNLYDLHFEWHNALKGLAGIVIGPSPLYELAVYTLCHVTRPDSVCAVLLRDADGVPVKREIQTYTWKNKIPRFNLRYVGTAFFILQ</sequence>
<comment type="catalytic activity">
    <reaction evidence="12">
        <text>ribonucleotidyl-uridine-RNA = a 5'-end dephospho-uridine-RNA + a 3'-end 2',3'-cyclophospho-ribonucleotide-RNA</text>
        <dbReference type="Rhea" id="RHEA:67792"/>
        <dbReference type="Rhea" id="RHEA-COMP:10464"/>
        <dbReference type="Rhea" id="RHEA-COMP:17354"/>
        <dbReference type="Rhea" id="RHEA-COMP:17356"/>
        <dbReference type="ChEBI" id="CHEBI:83064"/>
        <dbReference type="ChEBI" id="CHEBI:173117"/>
        <dbReference type="ChEBI" id="CHEBI:173224"/>
    </reaction>
</comment>
<dbReference type="InterPro" id="IPR036024">
    <property type="entry name" value="Somatomedin_B-like_dom_sf"/>
</dbReference>
<keyword evidence="9" id="KW-1015">Disulfide bond</keyword>
<reference evidence="15 16" key="1">
    <citation type="submission" date="2024-02" db="EMBL/GenBank/DDBJ databases">
        <authorList>
            <person name="Daric V."/>
            <person name="Darras S."/>
        </authorList>
    </citation>
    <scope>NUCLEOTIDE SEQUENCE [LARGE SCALE GENOMIC DNA]</scope>
</reference>
<name>A0ABP0F4J9_CLALP</name>
<dbReference type="EC" id="4.6.1.-" evidence="12"/>
<keyword evidence="12" id="KW-0732">Signal</keyword>
<keyword evidence="7 12" id="KW-0378">Hydrolase</keyword>
<dbReference type="SMART" id="SM00201">
    <property type="entry name" value="SO"/>
    <property type="match status" value="1"/>
</dbReference>
<dbReference type="PANTHER" id="PTHR12439">
    <property type="entry name" value="PLACENTAL PROTEIN 11-RELATED"/>
    <property type="match status" value="1"/>
</dbReference>
<organism evidence="15 16">
    <name type="scientific">Clavelina lepadiformis</name>
    <name type="common">Light-bulb sea squirt</name>
    <name type="synonym">Ascidia lepadiformis</name>
    <dbReference type="NCBI Taxonomy" id="159417"/>
    <lineage>
        <taxon>Eukaryota</taxon>
        <taxon>Metazoa</taxon>
        <taxon>Chordata</taxon>
        <taxon>Tunicata</taxon>
        <taxon>Ascidiacea</taxon>
        <taxon>Aplousobranchia</taxon>
        <taxon>Clavelinidae</taxon>
        <taxon>Clavelina</taxon>
    </lineage>
</organism>
<proteinExistence type="inferred from homology"/>
<dbReference type="CDD" id="cd21159">
    <property type="entry name" value="XendoU"/>
    <property type="match status" value="1"/>
</dbReference>
<dbReference type="PROSITE" id="PS51959">
    <property type="entry name" value="ENDOU"/>
    <property type="match status" value="1"/>
</dbReference>
<dbReference type="Pfam" id="PF09412">
    <property type="entry name" value="XendoU"/>
    <property type="match status" value="1"/>
</dbReference>
<evidence type="ECO:0000256" key="1">
    <source>
        <dbReference type="ARBA" id="ARBA00001936"/>
    </source>
</evidence>
<keyword evidence="8 12" id="KW-0694">RNA-binding</keyword>
<feature type="domain" description="EndoU" evidence="14">
    <location>
        <begin position="158"/>
        <end position="432"/>
    </location>
</feature>
<evidence type="ECO:0000256" key="6">
    <source>
        <dbReference type="ARBA" id="ARBA00022759"/>
    </source>
</evidence>
<dbReference type="Proteomes" id="UP001642483">
    <property type="component" value="Unassembled WGS sequence"/>
</dbReference>
<evidence type="ECO:0000256" key="9">
    <source>
        <dbReference type="ARBA" id="ARBA00023157"/>
    </source>
</evidence>
<keyword evidence="4 12" id="KW-0540">Nuclease</keyword>
<evidence type="ECO:0000313" key="15">
    <source>
        <dbReference type="EMBL" id="CAK8674624.1"/>
    </source>
</evidence>
<feature type="domain" description="SMB" evidence="13">
    <location>
        <begin position="112"/>
        <end position="154"/>
    </location>
</feature>
<accession>A0ABP0F4J9</accession>
<evidence type="ECO:0000313" key="16">
    <source>
        <dbReference type="Proteomes" id="UP001642483"/>
    </source>
</evidence>
<keyword evidence="16" id="KW-1185">Reference proteome</keyword>
<dbReference type="Pfam" id="PF01033">
    <property type="entry name" value="Somatomedin_B"/>
    <property type="match status" value="1"/>
</dbReference>
<keyword evidence="10 12" id="KW-0464">Manganese</keyword>
<comment type="similarity">
    <text evidence="2 12">Belongs to the ENDOU family.</text>
</comment>
<dbReference type="PANTHER" id="PTHR12439:SF42">
    <property type="entry name" value="ENDORIBONUCLEASE-RELATED"/>
    <property type="match status" value="1"/>
</dbReference>
<keyword evidence="6 12" id="KW-0255">Endonuclease</keyword>
<dbReference type="InterPro" id="IPR039787">
    <property type="entry name" value="ENDOU"/>
</dbReference>
<keyword evidence="11" id="KW-0456">Lyase</keyword>
<comment type="subunit">
    <text evidence="3 12">Monomer.</text>
</comment>
<evidence type="ECO:0000256" key="11">
    <source>
        <dbReference type="ARBA" id="ARBA00023239"/>
    </source>
</evidence>
<comment type="caution">
    <text evidence="15">The sequence shown here is derived from an EMBL/GenBank/DDBJ whole genome shotgun (WGS) entry which is preliminary data.</text>
</comment>